<organism evidence="1 2">
    <name type="scientific">Aphis glycines</name>
    <name type="common">Soybean aphid</name>
    <dbReference type="NCBI Taxonomy" id="307491"/>
    <lineage>
        <taxon>Eukaryota</taxon>
        <taxon>Metazoa</taxon>
        <taxon>Ecdysozoa</taxon>
        <taxon>Arthropoda</taxon>
        <taxon>Hexapoda</taxon>
        <taxon>Insecta</taxon>
        <taxon>Pterygota</taxon>
        <taxon>Neoptera</taxon>
        <taxon>Paraneoptera</taxon>
        <taxon>Hemiptera</taxon>
        <taxon>Sternorrhyncha</taxon>
        <taxon>Aphidomorpha</taxon>
        <taxon>Aphidoidea</taxon>
        <taxon>Aphididae</taxon>
        <taxon>Aphidini</taxon>
        <taxon>Aphis</taxon>
        <taxon>Aphis</taxon>
    </lineage>
</organism>
<sequence>MRISPFLGLYYIYKKTLTFKSFAIAGLFPNLKTLKLNKISTRMNFRFGSGEMTDRAVKSTRLPDKLPRNHIFCLYRLIFTIIVRETPDKSLLIYKAQCNCKYSQSSCNNWGFAPDCLCFTITSFINKTSDNFNVKSSSFLNINYINNMSISSINIKFHYNNNNNNNTLTFRNVYQTLQMDEYNLELLCQVFCICNDHMIFLIYHFFSLVRQCHYKMDISESFLLLHELL</sequence>
<dbReference type="Proteomes" id="UP000475862">
    <property type="component" value="Unassembled WGS sequence"/>
</dbReference>
<protein>
    <submittedName>
        <fullName evidence="1">Uncharacterized protein</fullName>
    </submittedName>
</protein>
<evidence type="ECO:0000313" key="2">
    <source>
        <dbReference type="Proteomes" id="UP000475862"/>
    </source>
</evidence>
<evidence type="ECO:0000313" key="1">
    <source>
        <dbReference type="EMBL" id="KAE9541607.1"/>
    </source>
</evidence>
<dbReference type="EMBL" id="VYZN01000012">
    <property type="protein sequence ID" value="KAE9541607.1"/>
    <property type="molecule type" value="Genomic_DNA"/>
</dbReference>
<comment type="caution">
    <text evidence="1">The sequence shown here is derived from an EMBL/GenBank/DDBJ whole genome shotgun (WGS) entry which is preliminary data.</text>
</comment>
<dbReference type="AlphaFoldDB" id="A0A6G0U014"/>
<name>A0A6G0U014_APHGL</name>
<proteinExistence type="predicted"/>
<reference evidence="1 2" key="1">
    <citation type="submission" date="2019-08" db="EMBL/GenBank/DDBJ databases">
        <title>The genome of the soybean aphid Biotype 1, its phylome, world population structure and adaptation to the North American continent.</title>
        <authorList>
            <person name="Giordano R."/>
            <person name="Donthu R.K."/>
            <person name="Hernandez A.G."/>
            <person name="Wright C.L."/>
            <person name="Zimin A.V."/>
        </authorList>
    </citation>
    <scope>NUCLEOTIDE SEQUENCE [LARGE SCALE GENOMIC DNA]</scope>
    <source>
        <tissue evidence="1">Whole aphids</tissue>
    </source>
</reference>
<keyword evidence="2" id="KW-1185">Reference proteome</keyword>
<gene>
    <name evidence="1" type="ORF">AGLY_003598</name>
</gene>
<accession>A0A6G0U014</accession>